<evidence type="ECO:0000313" key="3">
    <source>
        <dbReference type="EMBL" id="EOO00725.1"/>
    </source>
</evidence>
<dbReference type="eggNOG" id="ENOG502SP8N">
    <property type="taxonomic scope" value="Eukaryota"/>
</dbReference>
<comment type="similarity">
    <text evidence="1">Belongs to the gamma-glutamylcyclotransferase family.</text>
</comment>
<dbReference type="RefSeq" id="XP_007914425.1">
    <property type="nucleotide sequence ID" value="XM_007916234.1"/>
</dbReference>
<dbReference type="Proteomes" id="UP000014074">
    <property type="component" value="Unassembled WGS sequence"/>
</dbReference>
<dbReference type="InterPro" id="IPR009288">
    <property type="entry name" value="AIG2-like_dom"/>
</dbReference>
<dbReference type="OrthoDB" id="3262926at2759"/>
<dbReference type="PANTHER" id="PTHR31544">
    <property type="entry name" value="AIG2-LIKE PROTEIN D"/>
    <property type="match status" value="1"/>
</dbReference>
<accession>R8BN56</accession>
<evidence type="ECO:0000259" key="2">
    <source>
        <dbReference type="Pfam" id="PF06094"/>
    </source>
</evidence>
<evidence type="ECO:0000256" key="1">
    <source>
        <dbReference type="ARBA" id="ARBA00008861"/>
    </source>
</evidence>
<dbReference type="HOGENOM" id="CLU_075111_1_0_1"/>
<gene>
    <name evidence="3" type="ORF">UCRPA7_3722</name>
</gene>
<dbReference type="InterPro" id="IPR036568">
    <property type="entry name" value="GGCT-like_sf"/>
</dbReference>
<dbReference type="EMBL" id="KB933061">
    <property type="protein sequence ID" value="EOO00725.1"/>
    <property type="molecule type" value="Genomic_DNA"/>
</dbReference>
<evidence type="ECO:0000313" key="4">
    <source>
        <dbReference type="Proteomes" id="UP000014074"/>
    </source>
</evidence>
<dbReference type="AlphaFoldDB" id="R8BN56"/>
<name>R8BN56_PHAM7</name>
<dbReference type="Pfam" id="PF06094">
    <property type="entry name" value="GGACT"/>
    <property type="match status" value="1"/>
</dbReference>
<dbReference type="InterPro" id="IPR045038">
    <property type="entry name" value="AIG2-like"/>
</dbReference>
<dbReference type="PANTHER" id="PTHR31544:SF4">
    <property type="entry name" value="GAMMA-GLUTAMYLCYCLOTRANSFERASE-RELATED"/>
    <property type="match status" value="1"/>
</dbReference>
<feature type="domain" description="Gamma-glutamylcyclotransferase AIG2-like" evidence="2">
    <location>
        <begin position="185"/>
        <end position="288"/>
    </location>
</feature>
<keyword evidence="4" id="KW-1185">Reference proteome</keyword>
<proteinExistence type="inferred from homology"/>
<reference evidence="4" key="1">
    <citation type="journal article" date="2013" name="Genome Announc.">
        <title>Draft genome sequence of the ascomycete Phaeoacremonium aleophilum strain UCR-PA7, a causal agent of the esca disease complex in grapevines.</title>
        <authorList>
            <person name="Blanco-Ulate B."/>
            <person name="Rolshausen P."/>
            <person name="Cantu D."/>
        </authorList>
    </citation>
    <scope>NUCLEOTIDE SEQUENCE [LARGE SCALE GENOMIC DNA]</scope>
    <source>
        <strain evidence="4">UCR-PA7</strain>
    </source>
</reference>
<organism evidence="3 4">
    <name type="scientific">Phaeoacremonium minimum (strain UCR-PA7)</name>
    <name type="common">Esca disease fungus</name>
    <name type="synonym">Togninia minima</name>
    <dbReference type="NCBI Taxonomy" id="1286976"/>
    <lineage>
        <taxon>Eukaryota</taxon>
        <taxon>Fungi</taxon>
        <taxon>Dikarya</taxon>
        <taxon>Ascomycota</taxon>
        <taxon>Pezizomycotina</taxon>
        <taxon>Sordariomycetes</taxon>
        <taxon>Sordariomycetidae</taxon>
        <taxon>Togniniales</taxon>
        <taxon>Togniniaceae</taxon>
        <taxon>Phaeoacremonium</taxon>
    </lineage>
</organism>
<protein>
    <submittedName>
        <fullName evidence="3">Putative aig2-like protein</fullName>
    </submittedName>
</protein>
<sequence>MDPNLLEACEELVKNVALLKTDDNDANAHGISVDNCDALLPAQDECKAIAQTHKGRYLMRLGAGVPSAAEIQEIAGLDAPPVVYYAEEEEDSDDDNESYDDRSDDGKATTATFCIVDSRTKNAILNIGFRPFFIRHTDSAAKELSAHSRHPTLGVPDATLPQFRLDDDNLNHSTLPAQDEYPVIYFFYGRLCEPDVLTRLLRLDEPPVFYPANVTGGRLTKTPGGRYNALVHGRSGETVQGCSYMVKSRTEEDALRDYETEMYEVVRCLINFEKKGQMKTVRGLTFLYCGGLDC</sequence>
<dbReference type="SUPFAM" id="SSF110857">
    <property type="entry name" value="Gamma-glutamyl cyclotransferase-like"/>
    <property type="match status" value="1"/>
</dbReference>
<dbReference type="Gene3D" id="3.10.490.10">
    <property type="entry name" value="Gamma-glutamyl cyclotransferase-like"/>
    <property type="match status" value="1"/>
</dbReference>
<dbReference type="GeneID" id="19324098"/>
<dbReference type="KEGG" id="tmn:UCRPA7_3722"/>